<protein>
    <submittedName>
        <fullName evidence="1">Uncharacterized protein</fullName>
    </submittedName>
</protein>
<dbReference type="Proteomes" id="UP001221898">
    <property type="component" value="Unassembled WGS sequence"/>
</dbReference>
<reference evidence="1" key="1">
    <citation type="journal article" date="2023" name="Science">
        <title>Genome structures resolve the early diversification of teleost fishes.</title>
        <authorList>
            <person name="Parey E."/>
            <person name="Louis A."/>
            <person name="Montfort J."/>
            <person name="Bouchez O."/>
            <person name="Roques C."/>
            <person name="Iampietro C."/>
            <person name="Lluch J."/>
            <person name="Castinel A."/>
            <person name="Donnadieu C."/>
            <person name="Desvignes T."/>
            <person name="Floi Bucao C."/>
            <person name="Jouanno E."/>
            <person name="Wen M."/>
            <person name="Mejri S."/>
            <person name="Dirks R."/>
            <person name="Jansen H."/>
            <person name="Henkel C."/>
            <person name="Chen W.J."/>
            <person name="Zahm M."/>
            <person name="Cabau C."/>
            <person name="Klopp C."/>
            <person name="Thompson A.W."/>
            <person name="Robinson-Rechavi M."/>
            <person name="Braasch I."/>
            <person name="Lecointre G."/>
            <person name="Bobe J."/>
            <person name="Postlethwait J.H."/>
            <person name="Berthelot C."/>
            <person name="Roest Crollius H."/>
            <person name="Guiguen Y."/>
        </authorList>
    </citation>
    <scope>NUCLEOTIDE SEQUENCE</scope>
    <source>
        <strain evidence="1">NC1722</strain>
    </source>
</reference>
<accession>A0AAD7WD24</accession>
<dbReference type="EMBL" id="JAINUG010000145">
    <property type="protein sequence ID" value="KAJ8392592.1"/>
    <property type="molecule type" value="Genomic_DNA"/>
</dbReference>
<dbReference type="InterPro" id="IPR027417">
    <property type="entry name" value="P-loop_NTPase"/>
</dbReference>
<organism evidence="1 2">
    <name type="scientific">Aldrovandia affinis</name>
    <dbReference type="NCBI Taxonomy" id="143900"/>
    <lineage>
        <taxon>Eukaryota</taxon>
        <taxon>Metazoa</taxon>
        <taxon>Chordata</taxon>
        <taxon>Craniata</taxon>
        <taxon>Vertebrata</taxon>
        <taxon>Euteleostomi</taxon>
        <taxon>Actinopterygii</taxon>
        <taxon>Neopterygii</taxon>
        <taxon>Teleostei</taxon>
        <taxon>Notacanthiformes</taxon>
        <taxon>Halosauridae</taxon>
        <taxon>Aldrovandia</taxon>
    </lineage>
</organism>
<keyword evidence="2" id="KW-1185">Reference proteome</keyword>
<evidence type="ECO:0000313" key="1">
    <source>
        <dbReference type="EMBL" id="KAJ8392592.1"/>
    </source>
</evidence>
<proteinExistence type="predicted"/>
<evidence type="ECO:0000313" key="2">
    <source>
        <dbReference type="Proteomes" id="UP001221898"/>
    </source>
</evidence>
<name>A0AAD7WD24_9TELE</name>
<gene>
    <name evidence="1" type="ORF">AAFF_G00074700</name>
</gene>
<sequence length="84" mass="9516">MQMCVITAAYTHHLGGYKLDQRDEQETIEKEKKLAPITYSVGLAMAKEIDQSITHHCCYTDSVKYLNTIMQRALKTVIDEAPSP</sequence>
<dbReference type="Gene3D" id="3.40.50.300">
    <property type="entry name" value="P-loop containing nucleotide triphosphate hydrolases"/>
    <property type="match status" value="1"/>
</dbReference>
<dbReference type="AlphaFoldDB" id="A0AAD7WD24"/>
<comment type="caution">
    <text evidence="1">The sequence shown here is derived from an EMBL/GenBank/DDBJ whole genome shotgun (WGS) entry which is preliminary data.</text>
</comment>